<protein>
    <submittedName>
        <fullName evidence="1">Uncharacterized protein</fullName>
    </submittedName>
</protein>
<proteinExistence type="predicted"/>
<sequence length="127" mass="14609">MLYDYQMAAFGIESPMLFRFWKIRKDIHLASADYHGYWIEPAAAPSVQAVKVSWYSWKKESGAPYRAMLCVVNTSRPKVQFALNPDWKTLGGRPSEMGELWSGKKLSEDDLNHLELNGHNFLMIGIR</sequence>
<comment type="caution">
    <text evidence="1">The sequence shown here is derived from an EMBL/GenBank/DDBJ whole genome shotgun (WGS) entry which is preliminary data.</text>
</comment>
<evidence type="ECO:0000313" key="1">
    <source>
        <dbReference type="EMBL" id="MPN07898.1"/>
    </source>
</evidence>
<name>A0A645F0Q1_9ZZZZ</name>
<gene>
    <name evidence="1" type="ORF">SDC9_155170</name>
</gene>
<organism evidence="1">
    <name type="scientific">bioreactor metagenome</name>
    <dbReference type="NCBI Taxonomy" id="1076179"/>
    <lineage>
        <taxon>unclassified sequences</taxon>
        <taxon>metagenomes</taxon>
        <taxon>ecological metagenomes</taxon>
    </lineage>
</organism>
<reference evidence="1" key="1">
    <citation type="submission" date="2019-08" db="EMBL/GenBank/DDBJ databases">
        <authorList>
            <person name="Kucharzyk K."/>
            <person name="Murdoch R.W."/>
            <person name="Higgins S."/>
            <person name="Loffler F."/>
        </authorList>
    </citation>
    <scope>NUCLEOTIDE SEQUENCE</scope>
</reference>
<accession>A0A645F0Q1</accession>
<dbReference type="EMBL" id="VSSQ01053914">
    <property type="protein sequence ID" value="MPN07898.1"/>
    <property type="molecule type" value="Genomic_DNA"/>
</dbReference>
<dbReference type="AlphaFoldDB" id="A0A645F0Q1"/>